<evidence type="ECO:0000313" key="4">
    <source>
        <dbReference type="Proteomes" id="UP000627838"/>
    </source>
</evidence>
<reference evidence="3 4" key="1">
    <citation type="submission" date="2020-10" db="EMBL/GenBank/DDBJ databases">
        <title>Sequencing the genomes of 1000 actinobacteria strains.</title>
        <authorList>
            <person name="Klenk H.-P."/>
        </authorList>
    </citation>
    <scope>NUCLEOTIDE SEQUENCE [LARGE SCALE GENOMIC DNA]</scope>
    <source>
        <strain evidence="3 4">DSM 46744</strain>
    </source>
</reference>
<dbReference type="Pfam" id="PF01609">
    <property type="entry name" value="DDE_Tnp_1"/>
    <property type="match status" value="1"/>
</dbReference>
<evidence type="ECO:0000259" key="1">
    <source>
        <dbReference type="Pfam" id="PF01609"/>
    </source>
</evidence>
<name>A0ABR9JRU5_9ACTN</name>
<proteinExistence type="predicted"/>
<dbReference type="InterPro" id="IPR002559">
    <property type="entry name" value="Transposase_11"/>
</dbReference>
<dbReference type="Proteomes" id="UP000627838">
    <property type="component" value="Unassembled WGS sequence"/>
</dbReference>
<dbReference type="NCBIfam" id="NF033580">
    <property type="entry name" value="transpos_IS5_3"/>
    <property type="match status" value="1"/>
</dbReference>
<comment type="caution">
    <text evidence="3">The sequence shown here is derived from an EMBL/GenBank/DDBJ whole genome shotgun (WGS) entry which is preliminary data.</text>
</comment>
<protein>
    <submittedName>
        <fullName evidence="3">Transposase</fullName>
    </submittedName>
</protein>
<feature type="domain" description="Insertion element IS402-like" evidence="2">
    <location>
        <begin position="11"/>
        <end position="89"/>
    </location>
</feature>
<feature type="domain" description="Transposase IS4-like" evidence="1">
    <location>
        <begin position="114"/>
        <end position="256"/>
    </location>
</feature>
<evidence type="ECO:0000259" key="2">
    <source>
        <dbReference type="Pfam" id="PF13340"/>
    </source>
</evidence>
<keyword evidence="4" id="KW-1185">Reference proteome</keyword>
<evidence type="ECO:0000313" key="3">
    <source>
        <dbReference type="EMBL" id="MBE1533203.1"/>
    </source>
</evidence>
<dbReference type="Pfam" id="PF13340">
    <property type="entry name" value="DUF4096"/>
    <property type="match status" value="1"/>
</dbReference>
<gene>
    <name evidence="3" type="ORF">H4W34_003036</name>
</gene>
<accession>A0ABR9JRU5</accession>
<dbReference type="RefSeq" id="WP_192759789.1">
    <property type="nucleotide sequence ID" value="NZ_JADBDZ010000001.1"/>
</dbReference>
<organism evidence="3 4">
    <name type="scientific">Actinomadura algeriensis</name>
    <dbReference type="NCBI Taxonomy" id="1679523"/>
    <lineage>
        <taxon>Bacteria</taxon>
        <taxon>Bacillati</taxon>
        <taxon>Actinomycetota</taxon>
        <taxon>Actinomycetes</taxon>
        <taxon>Streptosporangiales</taxon>
        <taxon>Thermomonosporaceae</taxon>
        <taxon>Actinomadura</taxon>
    </lineage>
</organism>
<sequence length="282" mass="31267">MPDRKPYPSDLSDEQWALIEPVITAWKQRHPSASGHSGRYEMREIINALCYQNRTGCQWRYLPHDLPPHSAVYYYFAAWRDDGTDQTIHDLLRCQVREQAGRAEDPTAANMDTQTVHAAAGVPAAATGLDAGKKSRGRKRGIASDALGLVLAVAVTAASTHDNAIGIDLLDRVAIDNPSVTRAWVDAGFKNAVADHGTALGIEVQTVHRAPDARGFAPIPKRWMAEQVFGTLMWHRRLVRDYERSPATSESRVYWAMTANMTRRLTRTATPTWRPSTTVPAA</sequence>
<dbReference type="InterPro" id="IPR025161">
    <property type="entry name" value="IS402-like_dom"/>
</dbReference>
<dbReference type="PANTHER" id="PTHR30007:SF0">
    <property type="entry name" value="TRANSPOSASE"/>
    <property type="match status" value="1"/>
</dbReference>
<dbReference type="PANTHER" id="PTHR30007">
    <property type="entry name" value="PHP DOMAIN PROTEIN"/>
    <property type="match status" value="1"/>
</dbReference>
<dbReference type="EMBL" id="JADBDZ010000001">
    <property type="protein sequence ID" value="MBE1533203.1"/>
    <property type="molecule type" value="Genomic_DNA"/>
</dbReference>